<dbReference type="InterPro" id="IPR004589">
    <property type="entry name" value="DNA_helicase_ATP-dep_RecQ"/>
</dbReference>
<dbReference type="NCBIfam" id="TIGR00614">
    <property type="entry name" value="recQ_fam"/>
    <property type="match status" value="1"/>
</dbReference>
<dbReference type="Proteomes" id="UP000288603">
    <property type="component" value="Unassembled WGS sequence"/>
</dbReference>
<gene>
    <name evidence="16" type="ORF">ELQ92_11265</name>
</gene>
<dbReference type="GO" id="GO:0003677">
    <property type="term" value="F:DNA binding"/>
    <property type="evidence" value="ECO:0007669"/>
    <property type="project" value="UniProtKB-KW"/>
</dbReference>
<evidence type="ECO:0000256" key="8">
    <source>
        <dbReference type="ARBA" id="ARBA00023235"/>
    </source>
</evidence>
<dbReference type="PANTHER" id="PTHR13710:SF105">
    <property type="entry name" value="ATP-DEPENDENT DNA HELICASE Q1"/>
    <property type="match status" value="1"/>
</dbReference>
<evidence type="ECO:0000256" key="10">
    <source>
        <dbReference type="ARBA" id="ARBA00034808"/>
    </source>
</evidence>
<evidence type="ECO:0000256" key="7">
    <source>
        <dbReference type="ARBA" id="ARBA00023125"/>
    </source>
</evidence>
<evidence type="ECO:0000256" key="4">
    <source>
        <dbReference type="ARBA" id="ARBA00022801"/>
    </source>
</evidence>
<dbReference type="InterPro" id="IPR036388">
    <property type="entry name" value="WH-like_DNA-bd_sf"/>
</dbReference>
<dbReference type="PANTHER" id="PTHR13710">
    <property type="entry name" value="DNA HELICASE RECQ FAMILY MEMBER"/>
    <property type="match status" value="1"/>
</dbReference>
<keyword evidence="5 16" id="KW-0347">Helicase</keyword>
<feature type="domain" description="Helicase C-terminal" evidence="15">
    <location>
        <begin position="237"/>
        <end position="385"/>
    </location>
</feature>
<keyword evidence="3" id="KW-0547">Nucleotide-binding</keyword>
<evidence type="ECO:0000259" key="14">
    <source>
        <dbReference type="PROSITE" id="PS51192"/>
    </source>
</evidence>
<evidence type="ECO:0000256" key="11">
    <source>
        <dbReference type="ARBA" id="ARBA00044535"/>
    </source>
</evidence>
<evidence type="ECO:0000256" key="5">
    <source>
        <dbReference type="ARBA" id="ARBA00022806"/>
    </source>
</evidence>
<dbReference type="InterPro" id="IPR010916">
    <property type="entry name" value="TonB_box_CS"/>
</dbReference>
<evidence type="ECO:0000259" key="15">
    <source>
        <dbReference type="PROSITE" id="PS51194"/>
    </source>
</evidence>
<evidence type="ECO:0000256" key="1">
    <source>
        <dbReference type="ARBA" id="ARBA00005446"/>
    </source>
</evidence>
<dbReference type="GO" id="GO:0005737">
    <property type="term" value="C:cytoplasm"/>
    <property type="evidence" value="ECO:0007669"/>
    <property type="project" value="TreeGrafter"/>
</dbReference>
<dbReference type="SUPFAM" id="SSF52540">
    <property type="entry name" value="P-loop containing nucleoside triphosphate hydrolases"/>
    <property type="match status" value="1"/>
</dbReference>
<dbReference type="EMBL" id="RZNC01000003">
    <property type="protein sequence ID" value="RWZ61546.1"/>
    <property type="molecule type" value="Genomic_DNA"/>
</dbReference>
<keyword evidence="2" id="KW-0479">Metal-binding</keyword>
<reference evidence="16 17" key="1">
    <citation type="submission" date="2018-12" db="EMBL/GenBank/DDBJ databases">
        <authorList>
            <person name="Li F."/>
        </authorList>
    </citation>
    <scope>NUCLEOTIDE SEQUENCE [LARGE SCALE GENOMIC DNA]</scope>
    <source>
        <strain evidence="16 17">8H24J-4-2</strain>
    </source>
</reference>
<protein>
    <recommendedName>
        <fullName evidence="11">ATP-dependent DNA helicase RecQ</fullName>
        <ecNumber evidence="10">5.6.2.4</ecNumber>
    </recommendedName>
    <alternativeName>
        <fullName evidence="12">DNA 3'-5' helicase RecQ</fullName>
    </alternativeName>
</protein>
<dbReference type="OrthoDB" id="9760034at2"/>
<organism evidence="16 17">
    <name type="scientific">Labedella populi</name>
    <dbReference type="NCBI Taxonomy" id="2498850"/>
    <lineage>
        <taxon>Bacteria</taxon>
        <taxon>Bacillati</taxon>
        <taxon>Actinomycetota</taxon>
        <taxon>Actinomycetes</taxon>
        <taxon>Micrococcales</taxon>
        <taxon>Microbacteriaceae</taxon>
        <taxon>Labedella</taxon>
    </lineage>
</organism>
<dbReference type="SMART" id="SM00490">
    <property type="entry name" value="HELICc"/>
    <property type="match status" value="1"/>
</dbReference>
<keyword evidence="17" id="KW-1185">Reference proteome</keyword>
<dbReference type="GO" id="GO:0006310">
    <property type="term" value="P:DNA recombination"/>
    <property type="evidence" value="ECO:0007669"/>
    <property type="project" value="InterPro"/>
</dbReference>
<feature type="region of interest" description="Disordered" evidence="13">
    <location>
        <begin position="495"/>
        <end position="516"/>
    </location>
</feature>
<dbReference type="PROSITE" id="PS51194">
    <property type="entry name" value="HELICASE_CTER"/>
    <property type="match status" value="1"/>
</dbReference>
<dbReference type="Gene3D" id="3.40.50.300">
    <property type="entry name" value="P-loop containing nucleotide triphosphate hydrolases"/>
    <property type="match status" value="2"/>
</dbReference>
<keyword evidence="7" id="KW-0238">DNA-binding</keyword>
<dbReference type="GO" id="GO:0005524">
    <property type="term" value="F:ATP binding"/>
    <property type="evidence" value="ECO:0007669"/>
    <property type="project" value="UniProtKB-KW"/>
</dbReference>
<feature type="domain" description="Helicase ATP-binding" evidence="14">
    <location>
        <begin position="43"/>
        <end position="213"/>
    </location>
</feature>
<accession>A0A3S4B2Q2</accession>
<keyword evidence="6" id="KW-0067">ATP-binding</keyword>
<sequence>MERTQATTRRTAVSITSTIADARRAAREAFGWDTLLPGQAEAIASVVGGRDTLVVFATGAGKSAVYQIAGLELGGVTVVISPLLALQRDQIASIDSAPDAPAAVAINSRSSARAVASAWDAVESGEPVYLFLAPEQLARDEVIERLVAADVRLIVVDEAHCVSAWGHDFRPDYVRVGEAVEALGHPPVLALTATASTPVRAEIVERLGMRDPLVDVRGIDRPEIHLAVRRYEDDGEKRRAVLEEVGAEPGTTLLYVATRKETERYAEELVERGRRAAAYHGGMSARRRDEVHAAWSAGEIDVVVATSAFGMGIDKPDVRLVTHADVTESLDAYVQEIGRAARDGQPARAVLHYRREDFSVRSFFAGGRTKTGDVSAVWTALASAEGSLRANAISDASGVSSRVASRILNGIVSAGAATADSQGYRAVRGRTEEAVVDAVREGEEAQRRIRESRIAIMRGYAETTGCRRHAVLEYFGVEAPERCGRCDRCDALHDPGADSTVPSAASGSGTDGDDAVRVDDDVDHRAWGHGTVVGVEDDRMTVFFDEQGYKVVAREALDRGIVDVEESARA</sequence>
<comment type="catalytic activity">
    <reaction evidence="9">
        <text>Couples ATP hydrolysis with the unwinding of duplex DNA by translocating in the 3'-5' direction.</text>
        <dbReference type="EC" id="5.6.2.4"/>
    </reaction>
</comment>
<dbReference type="Pfam" id="PF00271">
    <property type="entry name" value="Helicase_C"/>
    <property type="match status" value="1"/>
</dbReference>
<evidence type="ECO:0000256" key="2">
    <source>
        <dbReference type="ARBA" id="ARBA00022723"/>
    </source>
</evidence>
<dbReference type="GO" id="GO:0046872">
    <property type="term" value="F:metal ion binding"/>
    <property type="evidence" value="ECO:0007669"/>
    <property type="project" value="UniProtKB-KW"/>
</dbReference>
<dbReference type="InterPro" id="IPR032284">
    <property type="entry name" value="RecQ_Zn-bd"/>
</dbReference>
<dbReference type="GO" id="GO:0016787">
    <property type="term" value="F:hydrolase activity"/>
    <property type="evidence" value="ECO:0007669"/>
    <property type="project" value="UniProtKB-KW"/>
</dbReference>
<dbReference type="CDD" id="cd17920">
    <property type="entry name" value="DEXHc_RecQ"/>
    <property type="match status" value="1"/>
</dbReference>
<evidence type="ECO:0000256" key="3">
    <source>
        <dbReference type="ARBA" id="ARBA00022741"/>
    </source>
</evidence>
<dbReference type="GO" id="GO:0009378">
    <property type="term" value="F:four-way junction helicase activity"/>
    <property type="evidence" value="ECO:0007669"/>
    <property type="project" value="TreeGrafter"/>
</dbReference>
<dbReference type="GO" id="GO:0043138">
    <property type="term" value="F:3'-5' DNA helicase activity"/>
    <property type="evidence" value="ECO:0007669"/>
    <property type="project" value="UniProtKB-EC"/>
</dbReference>
<dbReference type="GO" id="GO:0006281">
    <property type="term" value="P:DNA repair"/>
    <property type="evidence" value="ECO:0007669"/>
    <property type="project" value="TreeGrafter"/>
</dbReference>
<keyword evidence="4" id="KW-0378">Hydrolase</keyword>
<dbReference type="GO" id="GO:0005694">
    <property type="term" value="C:chromosome"/>
    <property type="evidence" value="ECO:0007669"/>
    <property type="project" value="TreeGrafter"/>
</dbReference>
<evidence type="ECO:0000256" key="9">
    <source>
        <dbReference type="ARBA" id="ARBA00034617"/>
    </source>
</evidence>
<dbReference type="PROSITE" id="PS00430">
    <property type="entry name" value="TONB_DEPENDENT_REC_1"/>
    <property type="match status" value="1"/>
</dbReference>
<dbReference type="Pfam" id="PF16124">
    <property type="entry name" value="RecQ_Zn_bind"/>
    <property type="match status" value="1"/>
</dbReference>
<name>A0A3S4B2Q2_9MICO</name>
<evidence type="ECO:0000256" key="12">
    <source>
        <dbReference type="ARBA" id="ARBA00044550"/>
    </source>
</evidence>
<evidence type="ECO:0000256" key="6">
    <source>
        <dbReference type="ARBA" id="ARBA00022840"/>
    </source>
</evidence>
<dbReference type="InterPro" id="IPR027417">
    <property type="entry name" value="P-loop_NTPase"/>
</dbReference>
<dbReference type="InterPro" id="IPR011545">
    <property type="entry name" value="DEAD/DEAH_box_helicase_dom"/>
</dbReference>
<comment type="caution">
    <text evidence="16">The sequence shown here is derived from an EMBL/GenBank/DDBJ whole genome shotgun (WGS) entry which is preliminary data.</text>
</comment>
<dbReference type="InterPro" id="IPR014001">
    <property type="entry name" value="Helicase_ATP-bd"/>
</dbReference>
<keyword evidence="8" id="KW-0413">Isomerase</keyword>
<evidence type="ECO:0000313" key="17">
    <source>
        <dbReference type="Proteomes" id="UP000288603"/>
    </source>
</evidence>
<dbReference type="Pfam" id="PF00270">
    <property type="entry name" value="DEAD"/>
    <property type="match status" value="1"/>
</dbReference>
<dbReference type="Gene3D" id="1.10.10.10">
    <property type="entry name" value="Winged helix-like DNA-binding domain superfamily/Winged helix DNA-binding domain"/>
    <property type="match status" value="1"/>
</dbReference>
<dbReference type="SMART" id="SM00487">
    <property type="entry name" value="DEXDc"/>
    <property type="match status" value="1"/>
</dbReference>
<dbReference type="EC" id="5.6.2.4" evidence="10"/>
<evidence type="ECO:0000256" key="13">
    <source>
        <dbReference type="SAM" id="MobiDB-lite"/>
    </source>
</evidence>
<comment type="similarity">
    <text evidence="1">Belongs to the helicase family. RecQ subfamily.</text>
</comment>
<dbReference type="PROSITE" id="PS51192">
    <property type="entry name" value="HELICASE_ATP_BIND_1"/>
    <property type="match status" value="1"/>
</dbReference>
<dbReference type="AlphaFoldDB" id="A0A3S4B2Q2"/>
<proteinExistence type="inferred from homology"/>
<dbReference type="InterPro" id="IPR001650">
    <property type="entry name" value="Helicase_C-like"/>
</dbReference>
<evidence type="ECO:0000313" key="16">
    <source>
        <dbReference type="EMBL" id="RWZ61546.1"/>
    </source>
</evidence>